<evidence type="ECO:0000256" key="1">
    <source>
        <dbReference type="SAM" id="Phobius"/>
    </source>
</evidence>
<dbReference type="InterPro" id="IPR001054">
    <property type="entry name" value="A/G_cyclase"/>
</dbReference>
<proteinExistence type="predicted"/>
<evidence type="ECO:0000259" key="2">
    <source>
        <dbReference type="PROSITE" id="PS50125"/>
    </source>
</evidence>
<dbReference type="SMART" id="SM00044">
    <property type="entry name" value="CYCc"/>
    <property type="match status" value="1"/>
</dbReference>
<keyword evidence="1" id="KW-1133">Transmembrane helix</keyword>
<name>A0ABW8Q1G8_9GAMM</name>
<feature type="transmembrane region" description="Helical" evidence="1">
    <location>
        <begin position="373"/>
        <end position="392"/>
    </location>
</feature>
<dbReference type="PANTHER" id="PTHR43081">
    <property type="entry name" value="ADENYLATE CYCLASE, TERMINAL-DIFFERENTIATION SPECIFIC-RELATED"/>
    <property type="match status" value="1"/>
</dbReference>
<dbReference type="EC" id="4.6.1.-" evidence="3"/>
<feature type="transmembrane region" description="Helical" evidence="1">
    <location>
        <begin position="21"/>
        <end position="41"/>
    </location>
</feature>
<protein>
    <submittedName>
        <fullName evidence="3">Adenylate/guanylate cyclase domain-containing protein</fullName>
        <ecNumber evidence="3">4.6.1.-</ecNumber>
    </submittedName>
</protein>
<dbReference type="Proteomes" id="UP001621714">
    <property type="component" value="Unassembled WGS sequence"/>
</dbReference>
<evidence type="ECO:0000313" key="3">
    <source>
        <dbReference type="EMBL" id="MFK7161688.1"/>
    </source>
</evidence>
<dbReference type="CDD" id="cd07302">
    <property type="entry name" value="CHD"/>
    <property type="match status" value="1"/>
</dbReference>
<sequence>MAIVQAAGRVWRQHFWNLLAVQRWISLALLALILGEVAGWWPSRLVERLEWMSYDWRVQTTLSGDVDPAIVLVDLDERSLAAIGQWPWPRMTVAELIERLFLDYQISLLGIDIVFAEPEADPLALIWPQLHHAYPDLPVEPPRASGDDLLAQVMAQFPVVTGFYFQSRVTEQDPPASGQLPAPVLLAPTERDWASLPWPRPERYTSNLTSLQAAALGGGFFDNPLVDGDGVFRRVPLFQLWEGQLYPNLPLAMLYQLLGQPPVELKIEEAGGLLQLEGIDLGGFVLPTDGRSGALVPWYGERGHFTYVSAKDILLGLADPALLEGALVILGASAPGLMDLRSTPVGSVYPGPEINATLLAGMLHQSFKAEPPFTLAAALLLLFALGILMTYFFPRWQALAVLAISLLLLTIHFALNFWAWSAGWVLPLASGVVLLLLLAGWHMSMNFLRESRAKNWVTQSFGRYIPPELVAELVAHPEALTLDGEEREMTVLFSDVRGFTAFSETLAPSELTEVMNRLLTPITAAIHQQQGTIDKYMGDAVMAFWGAPLHQPEHAAAALRGAFAMLEALERVNHTFVAEGKPALAMGIGLNTGAMNVGNMGSSFRMAYTVMGDNVNLGSRLEGLTKFYAVPVLVSQTTRDAAPEFAYRYVDCVQVKGRAEPVHIYQPLGLSAELSADQQAQLDAYHRAVEAYQQADFSVAQAAFESLMLQQPELNILHIYRERCQLYSATPPGEDWAGVWVHHEK</sequence>
<dbReference type="InterPro" id="IPR050697">
    <property type="entry name" value="Adenylyl/Guanylyl_Cyclase_3/4"/>
</dbReference>
<dbReference type="EMBL" id="JBANFI010000008">
    <property type="protein sequence ID" value="MFK7161688.1"/>
    <property type="molecule type" value="Genomic_DNA"/>
</dbReference>
<evidence type="ECO:0000313" key="4">
    <source>
        <dbReference type="Proteomes" id="UP001621714"/>
    </source>
</evidence>
<dbReference type="Pfam" id="PF05226">
    <property type="entry name" value="CHASE2"/>
    <property type="match status" value="1"/>
</dbReference>
<dbReference type="PANTHER" id="PTHR43081:SF1">
    <property type="entry name" value="ADENYLATE CYCLASE, TERMINAL-DIFFERENTIATION SPECIFIC"/>
    <property type="match status" value="1"/>
</dbReference>
<accession>A0ABW8Q1G8</accession>
<keyword evidence="1" id="KW-0812">Transmembrane</keyword>
<keyword evidence="3" id="KW-0456">Lyase</keyword>
<keyword evidence="4" id="KW-1185">Reference proteome</keyword>
<comment type="caution">
    <text evidence="3">The sequence shown here is derived from an EMBL/GenBank/DDBJ whole genome shotgun (WGS) entry which is preliminary data.</text>
</comment>
<reference evidence="3 4" key="1">
    <citation type="submission" date="2024-02" db="EMBL/GenBank/DDBJ databases">
        <title>Marinospirillum sp. MEB 164 isolated from Lonar lake sediment.</title>
        <authorList>
            <person name="Joshi A."/>
            <person name="Thite S."/>
        </authorList>
    </citation>
    <scope>NUCLEOTIDE SEQUENCE [LARGE SCALE GENOMIC DNA]</scope>
    <source>
        <strain evidence="3 4">MEB164</strain>
    </source>
</reference>
<feature type="transmembrane region" description="Helical" evidence="1">
    <location>
        <begin position="399"/>
        <end position="418"/>
    </location>
</feature>
<dbReference type="Gene3D" id="3.30.70.1230">
    <property type="entry name" value="Nucleotide cyclase"/>
    <property type="match status" value="1"/>
</dbReference>
<dbReference type="RefSeq" id="WP_405340999.1">
    <property type="nucleotide sequence ID" value="NZ_JBANFI010000008.1"/>
</dbReference>
<dbReference type="GO" id="GO:0016829">
    <property type="term" value="F:lyase activity"/>
    <property type="evidence" value="ECO:0007669"/>
    <property type="project" value="UniProtKB-KW"/>
</dbReference>
<dbReference type="SMART" id="SM01080">
    <property type="entry name" value="CHASE2"/>
    <property type="match status" value="1"/>
</dbReference>
<feature type="domain" description="Guanylate cyclase" evidence="2">
    <location>
        <begin position="490"/>
        <end position="622"/>
    </location>
</feature>
<dbReference type="SUPFAM" id="SSF55073">
    <property type="entry name" value="Nucleotide cyclase"/>
    <property type="match status" value="1"/>
</dbReference>
<feature type="transmembrane region" description="Helical" evidence="1">
    <location>
        <begin position="424"/>
        <end position="444"/>
    </location>
</feature>
<organism evidence="3 4">
    <name type="scientific">Marinospirillum alkalitolerans</name>
    <dbReference type="NCBI Taxonomy" id="3123374"/>
    <lineage>
        <taxon>Bacteria</taxon>
        <taxon>Pseudomonadati</taxon>
        <taxon>Pseudomonadota</taxon>
        <taxon>Gammaproteobacteria</taxon>
        <taxon>Oceanospirillales</taxon>
        <taxon>Oceanospirillaceae</taxon>
        <taxon>Marinospirillum</taxon>
    </lineage>
</organism>
<dbReference type="InterPro" id="IPR029787">
    <property type="entry name" value="Nucleotide_cyclase"/>
</dbReference>
<dbReference type="InterPro" id="IPR007890">
    <property type="entry name" value="CHASE2"/>
</dbReference>
<dbReference type="PROSITE" id="PS50125">
    <property type="entry name" value="GUANYLATE_CYCLASE_2"/>
    <property type="match status" value="1"/>
</dbReference>
<gene>
    <name evidence="3" type="ORF">V6U78_11630</name>
</gene>
<dbReference type="Pfam" id="PF00211">
    <property type="entry name" value="Guanylate_cyc"/>
    <property type="match status" value="1"/>
</dbReference>
<keyword evidence="1" id="KW-0472">Membrane</keyword>